<keyword evidence="6 14" id="KW-0349">Heme</keyword>
<feature type="binding site" description="axial binding residue" evidence="14">
    <location>
        <position position="467"/>
    </location>
    <ligand>
        <name>heme</name>
        <dbReference type="ChEBI" id="CHEBI:30413"/>
    </ligand>
    <ligandPart>
        <name>Fe</name>
        <dbReference type="ChEBI" id="CHEBI:18248"/>
    </ligandPart>
</feature>
<comment type="similarity">
    <text evidence="4 15">Belongs to the cytochrome P450 family.</text>
</comment>
<keyword evidence="13" id="KW-0472">Membrane</keyword>
<comment type="caution">
    <text evidence="16">The sequence shown here is derived from an EMBL/GenBank/DDBJ whole genome shotgun (WGS) entry which is preliminary data.</text>
</comment>
<evidence type="ECO:0000256" key="5">
    <source>
        <dbReference type="ARBA" id="ARBA00012109"/>
    </source>
</evidence>
<keyword evidence="10 15" id="KW-0560">Oxidoreductase</keyword>
<dbReference type="GO" id="GO:0005506">
    <property type="term" value="F:iron ion binding"/>
    <property type="evidence" value="ECO:0007669"/>
    <property type="project" value="InterPro"/>
</dbReference>
<dbReference type="FunFam" id="1.10.630.10:FF:000238">
    <property type="entry name" value="Cytochrome P450 2A6"/>
    <property type="match status" value="1"/>
</dbReference>
<evidence type="ECO:0000256" key="7">
    <source>
        <dbReference type="ARBA" id="ARBA00022723"/>
    </source>
</evidence>
<evidence type="ECO:0000256" key="2">
    <source>
        <dbReference type="ARBA" id="ARBA00004174"/>
    </source>
</evidence>
<protein>
    <recommendedName>
        <fullName evidence="5">unspecific monooxygenase</fullName>
        <ecNumber evidence="5">1.14.14.1</ecNumber>
    </recommendedName>
</protein>
<evidence type="ECO:0000256" key="6">
    <source>
        <dbReference type="ARBA" id="ARBA00022617"/>
    </source>
</evidence>
<evidence type="ECO:0000256" key="15">
    <source>
        <dbReference type="RuleBase" id="RU000461"/>
    </source>
</evidence>
<dbReference type="Pfam" id="PF00067">
    <property type="entry name" value="p450"/>
    <property type="match status" value="1"/>
</dbReference>
<evidence type="ECO:0000313" key="17">
    <source>
        <dbReference type="Proteomes" id="UP000245119"/>
    </source>
</evidence>
<dbReference type="AlphaFoldDB" id="A0A2T7PVX5"/>
<evidence type="ECO:0000256" key="3">
    <source>
        <dbReference type="ARBA" id="ARBA00004406"/>
    </source>
</evidence>
<name>A0A2T7PVX5_POMCA</name>
<evidence type="ECO:0000313" key="16">
    <source>
        <dbReference type="EMBL" id="PVD37569.1"/>
    </source>
</evidence>
<evidence type="ECO:0000256" key="10">
    <source>
        <dbReference type="ARBA" id="ARBA00023002"/>
    </source>
</evidence>
<evidence type="ECO:0000256" key="4">
    <source>
        <dbReference type="ARBA" id="ARBA00010617"/>
    </source>
</evidence>
<dbReference type="GO" id="GO:0004508">
    <property type="term" value="F:steroid 17-alpha-monooxygenase activity"/>
    <property type="evidence" value="ECO:0007669"/>
    <property type="project" value="TreeGrafter"/>
</dbReference>
<dbReference type="OrthoDB" id="1055148at2759"/>
<organism evidence="16 17">
    <name type="scientific">Pomacea canaliculata</name>
    <name type="common">Golden apple snail</name>
    <dbReference type="NCBI Taxonomy" id="400727"/>
    <lineage>
        <taxon>Eukaryota</taxon>
        <taxon>Metazoa</taxon>
        <taxon>Spiralia</taxon>
        <taxon>Lophotrochozoa</taxon>
        <taxon>Mollusca</taxon>
        <taxon>Gastropoda</taxon>
        <taxon>Caenogastropoda</taxon>
        <taxon>Architaenioglossa</taxon>
        <taxon>Ampullarioidea</taxon>
        <taxon>Ampullariidae</taxon>
        <taxon>Pomacea</taxon>
    </lineage>
</organism>
<dbReference type="Gene3D" id="1.10.630.10">
    <property type="entry name" value="Cytochrome P450"/>
    <property type="match status" value="1"/>
</dbReference>
<dbReference type="EMBL" id="PZQS01000001">
    <property type="protein sequence ID" value="PVD37569.1"/>
    <property type="molecule type" value="Genomic_DNA"/>
</dbReference>
<comment type="subcellular location">
    <subcellularLocation>
        <location evidence="3">Endoplasmic reticulum membrane</location>
        <topology evidence="3">Peripheral membrane protein</topology>
    </subcellularLocation>
    <subcellularLocation>
        <location evidence="2">Microsome membrane</location>
        <topology evidence="2">Peripheral membrane protein</topology>
    </subcellularLocation>
</comment>
<evidence type="ECO:0000256" key="1">
    <source>
        <dbReference type="ARBA" id="ARBA00001971"/>
    </source>
</evidence>
<evidence type="ECO:0000256" key="8">
    <source>
        <dbReference type="ARBA" id="ARBA00022824"/>
    </source>
</evidence>
<keyword evidence="7 14" id="KW-0479">Metal-binding</keyword>
<keyword evidence="8" id="KW-0256">Endoplasmic reticulum</keyword>
<dbReference type="EC" id="1.14.14.1" evidence="5"/>
<dbReference type="SUPFAM" id="SSF48264">
    <property type="entry name" value="Cytochrome P450"/>
    <property type="match status" value="1"/>
</dbReference>
<evidence type="ECO:0000256" key="13">
    <source>
        <dbReference type="ARBA" id="ARBA00023136"/>
    </source>
</evidence>
<reference evidence="16 17" key="1">
    <citation type="submission" date="2018-04" db="EMBL/GenBank/DDBJ databases">
        <title>The genome of golden apple snail Pomacea canaliculata provides insight into stress tolerance and invasive adaptation.</title>
        <authorList>
            <person name="Liu C."/>
            <person name="Liu B."/>
            <person name="Ren Y."/>
            <person name="Zhang Y."/>
            <person name="Wang H."/>
            <person name="Li S."/>
            <person name="Jiang F."/>
            <person name="Yin L."/>
            <person name="Zhang G."/>
            <person name="Qian W."/>
            <person name="Fan W."/>
        </authorList>
    </citation>
    <scope>NUCLEOTIDE SEQUENCE [LARGE SCALE GENOMIC DNA]</scope>
    <source>
        <strain evidence="16">SZHN2017</strain>
        <tissue evidence="16">Muscle</tissue>
    </source>
</reference>
<evidence type="ECO:0000256" key="12">
    <source>
        <dbReference type="ARBA" id="ARBA00023033"/>
    </source>
</evidence>
<accession>A0A2T7PVX5</accession>
<dbReference type="PRINTS" id="PR00385">
    <property type="entry name" value="P450"/>
</dbReference>
<dbReference type="GO" id="GO:0042446">
    <property type="term" value="P:hormone biosynthetic process"/>
    <property type="evidence" value="ECO:0007669"/>
    <property type="project" value="TreeGrafter"/>
</dbReference>
<comment type="cofactor">
    <cofactor evidence="1 14">
        <name>heme</name>
        <dbReference type="ChEBI" id="CHEBI:30413"/>
    </cofactor>
</comment>
<sequence length="522" mass="58904">MFHGKDYAFDNINEEIKDEDSKRGNEGEREQRATVAVFAVTLAAVKLITSLNKKQYNLPPGPRNVPLLGYLPFLGKAPALTFGSLRDIYGDVFSINMGSFPTIVLNGMDAIREALVTRGDDFSARPAFTSAKLLNEGRNFGFAAFGPIWKAHRKVVRHVMYAFTNARNNPIEDIVVTEVDTIVDEFVAHGNKPFYPRVTITLAASSMIYQLCYGRHRNIREDPDFENTLINAQEFGKFNGPGNLVNVMPWLRHIMPWRVSKFLEIIDSGIKRRTKKVEEHEKTFDENHLRDITDGLLHAANHLSKEEKAVGLDSTRVIESLDTIFGAGGGTVSSFLDWSVLLMAAFPEVQEKVFKEIENVVGLTRYPSLTDRSSLPMVEAVIYEVFRFGSLVPLALPHATICDTTVQGYDVPEGTVVLINLYSVLHDKETWVDPEKFRPERFLLDNGQLDKVKAEQVIVFSLGRRRCVGEFLARMEVFLAFTTLIQRCRLYKPPGAPDYTLGKVFRLACEPEVYEVCAARRE</sequence>
<dbReference type="Proteomes" id="UP000245119">
    <property type="component" value="Linkage Group LG1"/>
</dbReference>
<dbReference type="InterPro" id="IPR002401">
    <property type="entry name" value="Cyt_P450_E_grp-I"/>
</dbReference>
<evidence type="ECO:0000256" key="9">
    <source>
        <dbReference type="ARBA" id="ARBA00022848"/>
    </source>
</evidence>
<dbReference type="GO" id="GO:0020037">
    <property type="term" value="F:heme binding"/>
    <property type="evidence" value="ECO:0007669"/>
    <property type="project" value="InterPro"/>
</dbReference>
<proteinExistence type="inferred from homology"/>
<dbReference type="GO" id="GO:0005789">
    <property type="term" value="C:endoplasmic reticulum membrane"/>
    <property type="evidence" value="ECO:0007669"/>
    <property type="project" value="UniProtKB-SubCell"/>
</dbReference>
<keyword evidence="17" id="KW-1185">Reference proteome</keyword>
<evidence type="ECO:0000256" key="14">
    <source>
        <dbReference type="PIRSR" id="PIRSR602401-1"/>
    </source>
</evidence>
<dbReference type="STRING" id="400727.A0A2T7PVX5"/>
<dbReference type="GO" id="GO:0042448">
    <property type="term" value="P:progesterone metabolic process"/>
    <property type="evidence" value="ECO:0007669"/>
    <property type="project" value="TreeGrafter"/>
</dbReference>
<dbReference type="InterPro" id="IPR001128">
    <property type="entry name" value="Cyt_P450"/>
</dbReference>
<keyword evidence="9" id="KW-0492">Microsome</keyword>
<dbReference type="InterPro" id="IPR036396">
    <property type="entry name" value="Cyt_P450_sf"/>
</dbReference>
<gene>
    <name evidence="16" type="ORF">C0Q70_00165</name>
</gene>
<evidence type="ECO:0000256" key="11">
    <source>
        <dbReference type="ARBA" id="ARBA00023004"/>
    </source>
</evidence>
<dbReference type="PANTHER" id="PTHR24289:SF21">
    <property type="entry name" value="CYTOCHROME P450 1A"/>
    <property type="match status" value="1"/>
</dbReference>
<dbReference type="PROSITE" id="PS00086">
    <property type="entry name" value="CYTOCHROME_P450"/>
    <property type="match status" value="1"/>
</dbReference>
<keyword evidence="12 15" id="KW-0503">Monooxygenase</keyword>
<dbReference type="PANTHER" id="PTHR24289">
    <property type="entry name" value="STEROID 17-ALPHA-HYDROXYLASE/17,20 LYASE"/>
    <property type="match status" value="1"/>
</dbReference>
<dbReference type="InterPro" id="IPR017972">
    <property type="entry name" value="Cyt_P450_CS"/>
</dbReference>
<keyword evidence="11 14" id="KW-0408">Iron</keyword>
<dbReference type="PRINTS" id="PR00463">
    <property type="entry name" value="EP450I"/>
</dbReference>